<dbReference type="EMBL" id="MN740893">
    <property type="protein sequence ID" value="QHU16943.1"/>
    <property type="molecule type" value="Genomic_DNA"/>
</dbReference>
<dbReference type="AlphaFoldDB" id="A0A6C0KHZ8"/>
<protein>
    <recommendedName>
        <fullName evidence="5">Peptidase M16 N-terminal domain-containing protein</fullName>
    </recommendedName>
</protein>
<dbReference type="SUPFAM" id="SSF63411">
    <property type="entry name" value="LuxS/MPP-like metallohydrolase"/>
    <property type="match status" value="2"/>
</dbReference>
<comment type="similarity">
    <text evidence="1">Belongs to the peptidase M16 family.</text>
</comment>
<dbReference type="InterPro" id="IPR001431">
    <property type="entry name" value="Pept_M16_Zn_BS"/>
</dbReference>
<accession>A0A6C0KHZ8</accession>
<dbReference type="Pfam" id="PF05193">
    <property type="entry name" value="Peptidase_M16_C"/>
    <property type="match status" value="1"/>
</dbReference>
<dbReference type="InterPro" id="IPR050361">
    <property type="entry name" value="MPP/UQCRC_Complex"/>
</dbReference>
<dbReference type="PANTHER" id="PTHR11851">
    <property type="entry name" value="METALLOPROTEASE"/>
    <property type="match status" value="1"/>
</dbReference>
<dbReference type="Gene3D" id="3.30.830.10">
    <property type="entry name" value="Metalloenzyme, LuxS/M16 peptidase-like"/>
    <property type="match status" value="2"/>
</dbReference>
<proteinExistence type="inferred from homology"/>
<dbReference type="Pfam" id="PF00675">
    <property type="entry name" value="Peptidase_M16"/>
    <property type="match status" value="1"/>
</dbReference>
<evidence type="ECO:0000313" key="4">
    <source>
        <dbReference type="EMBL" id="QHU16943.1"/>
    </source>
</evidence>
<dbReference type="GO" id="GO:0004222">
    <property type="term" value="F:metalloendopeptidase activity"/>
    <property type="evidence" value="ECO:0007669"/>
    <property type="project" value="InterPro"/>
</dbReference>
<reference evidence="4" key="1">
    <citation type="journal article" date="2020" name="Nature">
        <title>Giant virus diversity and host interactions through global metagenomics.</title>
        <authorList>
            <person name="Schulz F."/>
            <person name="Roux S."/>
            <person name="Paez-Espino D."/>
            <person name="Jungbluth S."/>
            <person name="Walsh D.A."/>
            <person name="Denef V.J."/>
            <person name="McMahon K.D."/>
            <person name="Konstantinidis K.T."/>
            <person name="Eloe-Fadrosh E.A."/>
            <person name="Kyrpides N.C."/>
            <person name="Woyke T."/>
        </authorList>
    </citation>
    <scope>NUCLEOTIDE SEQUENCE</scope>
    <source>
        <strain evidence="4">GVMAG-S-3300012000-53</strain>
    </source>
</reference>
<evidence type="ECO:0000259" key="2">
    <source>
        <dbReference type="Pfam" id="PF00675"/>
    </source>
</evidence>
<organism evidence="4">
    <name type="scientific">viral metagenome</name>
    <dbReference type="NCBI Taxonomy" id="1070528"/>
    <lineage>
        <taxon>unclassified sequences</taxon>
        <taxon>metagenomes</taxon>
        <taxon>organismal metagenomes</taxon>
    </lineage>
</organism>
<evidence type="ECO:0000256" key="1">
    <source>
        <dbReference type="ARBA" id="ARBA00007261"/>
    </source>
</evidence>
<dbReference type="InterPro" id="IPR011249">
    <property type="entry name" value="Metalloenz_LuxS/M16"/>
</dbReference>
<name>A0A6C0KHZ8_9ZZZZ</name>
<sequence>MTIQTYIFPNGFRIIYEKPKNNLPISSVQLFCDVGSVHEDDSVRGASHFIEHMCFKGTNKFPKSKDILIQFDRIGADFNAYTDKRLTCYHVKCGDDYVKNSIHLISDMLMNSTFVKTEYNKEYKVVVEENIKNENDPDVILEENLDKLLYKGSSYEFEIDNLRYHKKRLDYNAVLDYYHSFYIPSRFVLSINTNISFDTIRQIVLKSQFMKKKAILNDGLTKRTISFMITPQLKPQYYLHKKTGIITNLVSIGFRTCPHSSKDKYVLNLLKKMLNGLSGRLSMILREENGLTYSSQAVADYYEHLGDFILTAETDYKKLIKNGNGKGVLPLLVDLICNLKDKGVSEEELSVAKNSKRETLKLKLEDCYNAADHNGKEYLIYGDDSQIIPYDKIYETCYKNITKKEIHEIARKYFKPELMSVCIVGETLPSQAMVEKICNHI</sequence>
<dbReference type="InterPro" id="IPR007863">
    <property type="entry name" value="Peptidase_M16_C"/>
</dbReference>
<feature type="domain" description="Peptidase M16 N-terminal" evidence="2">
    <location>
        <begin position="22"/>
        <end position="154"/>
    </location>
</feature>
<dbReference type="InterPro" id="IPR011765">
    <property type="entry name" value="Pept_M16_N"/>
</dbReference>
<evidence type="ECO:0000259" key="3">
    <source>
        <dbReference type="Pfam" id="PF05193"/>
    </source>
</evidence>
<feature type="domain" description="Peptidase M16 C-terminal" evidence="3">
    <location>
        <begin position="169"/>
        <end position="355"/>
    </location>
</feature>
<dbReference type="PROSITE" id="PS00143">
    <property type="entry name" value="INSULINASE"/>
    <property type="match status" value="1"/>
</dbReference>
<dbReference type="GO" id="GO:0006508">
    <property type="term" value="P:proteolysis"/>
    <property type="evidence" value="ECO:0007669"/>
    <property type="project" value="InterPro"/>
</dbReference>
<evidence type="ECO:0008006" key="5">
    <source>
        <dbReference type="Google" id="ProtNLM"/>
    </source>
</evidence>
<dbReference type="GO" id="GO:0046872">
    <property type="term" value="F:metal ion binding"/>
    <property type="evidence" value="ECO:0007669"/>
    <property type="project" value="InterPro"/>
</dbReference>
<dbReference type="PANTHER" id="PTHR11851:SF49">
    <property type="entry name" value="MITOCHONDRIAL-PROCESSING PEPTIDASE SUBUNIT ALPHA"/>
    <property type="match status" value="1"/>
</dbReference>